<feature type="compositionally biased region" description="Low complexity" evidence="1">
    <location>
        <begin position="280"/>
        <end position="301"/>
    </location>
</feature>
<feature type="compositionally biased region" description="Polar residues" evidence="1">
    <location>
        <begin position="490"/>
        <end position="511"/>
    </location>
</feature>
<sequence>MEETGAVMQDDPNIITSEQILKLKKKYHDARTNVKNVENKYLDEDITGLDMFKLIEDKQAKTNWLNMMRKERTKAHKIKDERNQSFMDHNLANEKLNKLSIQLQRQKYRNPDHYSSFMLQEGQLIRSDPVLGQHFSDLITSGKIEKKQDYIKWLKKQRRDEEAEWKKTERRLVETEEKKIQGTKGTQETVQAKKEYADVVTETGAKERLAHQKRTAEQDYRNSMADGAAVNYPTSGIYDPFLLAKYPAAAIVPFRVSGTDAVQQQNWDITQPLPTTFSVEQPTTPVEQPTTPKTTPQVSQVEGMPDTPFNPFGYDMVVPPPMAKLDPNQPLPNLIQNVRMSMDGIQTNLQTPKIGQFMGQTSGLSLAQGQASMQGFSAKIDAGVRQDYMQKMAPPRTVAITTPTVRVQTPRKTPPPTIPAYVFPPWETKRPRRKLKKKVKKKKTSIWWDVPTQPLGEAWNPQEYIVFKGKQEPQRVKRKERRKKLDWEEGSTTTESDFQSDSSWGTGQFTP</sequence>
<feature type="region of interest" description="Disordered" evidence="1">
    <location>
        <begin position="405"/>
        <end position="424"/>
    </location>
</feature>
<dbReference type="EMBL" id="UINC01044527">
    <property type="protein sequence ID" value="SVB50106.1"/>
    <property type="molecule type" value="Genomic_DNA"/>
</dbReference>
<accession>A0A382EH34</accession>
<dbReference type="AlphaFoldDB" id="A0A382EH34"/>
<gene>
    <name evidence="2" type="ORF">METZ01_LOCUS202960</name>
</gene>
<proteinExistence type="predicted"/>
<feature type="region of interest" description="Disordered" evidence="1">
    <location>
        <begin position="280"/>
        <end position="302"/>
    </location>
</feature>
<evidence type="ECO:0000256" key="1">
    <source>
        <dbReference type="SAM" id="MobiDB-lite"/>
    </source>
</evidence>
<feature type="region of interest" description="Disordered" evidence="1">
    <location>
        <begin position="468"/>
        <end position="511"/>
    </location>
</feature>
<organism evidence="2">
    <name type="scientific">marine metagenome</name>
    <dbReference type="NCBI Taxonomy" id="408172"/>
    <lineage>
        <taxon>unclassified sequences</taxon>
        <taxon>metagenomes</taxon>
        <taxon>ecological metagenomes</taxon>
    </lineage>
</organism>
<name>A0A382EH34_9ZZZZ</name>
<evidence type="ECO:0000313" key="2">
    <source>
        <dbReference type="EMBL" id="SVB50106.1"/>
    </source>
</evidence>
<protein>
    <submittedName>
        <fullName evidence="2">Uncharacterized protein</fullName>
    </submittedName>
</protein>
<reference evidence="2" key="1">
    <citation type="submission" date="2018-05" db="EMBL/GenBank/DDBJ databases">
        <authorList>
            <person name="Lanie J.A."/>
            <person name="Ng W.-L."/>
            <person name="Kazmierczak K.M."/>
            <person name="Andrzejewski T.M."/>
            <person name="Davidsen T.M."/>
            <person name="Wayne K.J."/>
            <person name="Tettelin H."/>
            <person name="Glass J.I."/>
            <person name="Rusch D."/>
            <person name="Podicherti R."/>
            <person name="Tsui H.-C.T."/>
            <person name="Winkler M.E."/>
        </authorList>
    </citation>
    <scope>NUCLEOTIDE SEQUENCE</scope>
</reference>